<sequence>MTSLLQKSVRGLFCTNLAIKSKIKGFLHEASKAVFIPTASLKDLKPIETFEHVTIPERPKLKFYNKVPKRTRYKKVFKRLIQIRGPSEVANKLKLGQYGIVARSGGYLHHGHFEMMRLTVNRALDSSRMYARWRVEPPIKPITKKGQGQRMGGGKGSVDHYVTPVKANRMILEVGGKMEFQEVQAVLVQVAKKLPFRAEVVTAETMKVKEQARLEKIESNANPWTFEKIAVGNYLGISNRLGPYDYKWFGEYR</sequence>
<dbReference type="GO" id="GO:0005762">
    <property type="term" value="C:mitochondrial large ribosomal subunit"/>
    <property type="evidence" value="ECO:0007669"/>
    <property type="project" value="TreeGrafter"/>
</dbReference>
<dbReference type="PANTHER" id="PTHR12220:SF13">
    <property type="entry name" value="LARGE RIBOSOMAL SUBUNIT PROTEIN UL16M"/>
    <property type="match status" value="1"/>
</dbReference>
<proteinExistence type="inferred from homology"/>
<name>A0A914A1G9_PATMI</name>
<dbReference type="EnsemblMetazoa" id="XM_038201749.1">
    <property type="protein sequence ID" value="XP_038057677.1"/>
    <property type="gene ID" value="LOC119729192"/>
</dbReference>
<dbReference type="PANTHER" id="PTHR12220">
    <property type="entry name" value="50S/60S RIBOSOMAL PROTEIN L16"/>
    <property type="match status" value="1"/>
</dbReference>
<dbReference type="Gene3D" id="3.90.1170.10">
    <property type="entry name" value="Ribosomal protein L10e/L16"/>
    <property type="match status" value="1"/>
</dbReference>
<reference evidence="7" key="1">
    <citation type="submission" date="2022-11" db="UniProtKB">
        <authorList>
            <consortium name="EnsemblMetazoa"/>
        </authorList>
    </citation>
    <scope>IDENTIFICATION</scope>
</reference>
<evidence type="ECO:0000313" key="7">
    <source>
        <dbReference type="EnsemblMetazoa" id="XP_038057677.1"/>
    </source>
</evidence>
<dbReference type="CDD" id="cd01433">
    <property type="entry name" value="Ribosomal_L16_L10e"/>
    <property type="match status" value="1"/>
</dbReference>
<dbReference type="OrthoDB" id="268521at2759"/>
<evidence type="ECO:0000256" key="4">
    <source>
        <dbReference type="ARBA" id="ARBA00035302"/>
    </source>
</evidence>
<dbReference type="GO" id="GO:0019843">
    <property type="term" value="F:rRNA binding"/>
    <property type="evidence" value="ECO:0007669"/>
    <property type="project" value="InterPro"/>
</dbReference>
<dbReference type="InterPro" id="IPR047873">
    <property type="entry name" value="Ribosomal_uL16"/>
</dbReference>
<evidence type="ECO:0000256" key="1">
    <source>
        <dbReference type="ARBA" id="ARBA00008931"/>
    </source>
</evidence>
<evidence type="ECO:0000256" key="3">
    <source>
        <dbReference type="ARBA" id="ARBA00023274"/>
    </source>
</evidence>
<evidence type="ECO:0000256" key="6">
    <source>
        <dbReference type="RuleBase" id="RU004413"/>
    </source>
</evidence>
<comment type="similarity">
    <text evidence="1 6">Belongs to the universal ribosomal protein uL16 family.</text>
</comment>
<keyword evidence="8" id="KW-1185">Reference proteome</keyword>
<dbReference type="InterPro" id="IPR000114">
    <property type="entry name" value="Ribosomal_uL16_bact-type"/>
</dbReference>
<accession>A0A914A1G9</accession>
<dbReference type="RefSeq" id="XP_038057677.1">
    <property type="nucleotide sequence ID" value="XM_038201749.1"/>
</dbReference>
<dbReference type="GeneID" id="119729192"/>
<organism evidence="7 8">
    <name type="scientific">Patiria miniata</name>
    <name type="common">Bat star</name>
    <name type="synonym">Asterina miniata</name>
    <dbReference type="NCBI Taxonomy" id="46514"/>
    <lineage>
        <taxon>Eukaryota</taxon>
        <taxon>Metazoa</taxon>
        <taxon>Echinodermata</taxon>
        <taxon>Eleutherozoa</taxon>
        <taxon>Asterozoa</taxon>
        <taxon>Asteroidea</taxon>
        <taxon>Valvatacea</taxon>
        <taxon>Valvatida</taxon>
        <taxon>Asterinidae</taxon>
        <taxon>Patiria</taxon>
    </lineage>
</organism>
<dbReference type="Pfam" id="PF00252">
    <property type="entry name" value="Ribosomal_L16"/>
    <property type="match status" value="1"/>
</dbReference>
<evidence type="ECO:0000256" key="5">
    <source>
        <dbReference type="ARBA" id="ARBA00035440"/>
    </source>
</evidence>
<dbReference type="InterPro" id="IPR016180">
    <property type="entry name" value="Ribosomal_uL16_dom"/>
</dbReference>
<dbReference type="SUPFAM" id="SSF54686">
    <property type="entry name" value="Ribosomal protein L16p/L10e"/>
    <property type="match status" value="1"/>
</dbReference>
<dbReference type="InterPro" id="IPR036920">
    <property type="entry name" value="Ribosomal_uL16_sf"/>
</dbReference>
<dbReference type="AlphaFoldDB" id="A0A914A1G9"/>
<dbReference type="GO" id="GO:0032543">
    <property type="term" value="P:mitochondrial translation"/>
    <property type="evidence" value="ECO:0007669"/>
    <property type="project" value="TreeGrafter"/>
</dbReference>
<keyword evidence="3 6" id="KW-0687">Ribonucleoprotein</keyword>
<keyword evidence="2 6" id="KW-0689">Ribosomal protein</keyword>
<dbReference type="GO" id="GO:0003735">
    <property type="term" value="F:structural constituent of ribosome"/>
    <property type="evidence" value="ECO:0007669"/>
    <property type="project" value="InterPro"/>
</dbReference>
<evidence type="ECO:0000313" key="8">
    <source>
        <dbReference type="Proteomes" id="UP000887568"/>
    </source>
</evidence>
<dbReference type="OMA" id="SPWHLEW"/>
<protein>
    <recommendedName>
        <fullName evidence="4">Large ribosomal subunit protein uL16m</fullName>
    </recommendedName>
    <alternativeName>
        <fullName evidence="5">39S ribosomal protein L16, mitochondrial</fullName>
    </alternativeName>
</protein>
<evidence type="ECO:0000256" key="2">
    <source>
        <dbReference type="ARBA" id="ARBA00022980"/>
    </source>
</evidence>
<dbReference type="PRINTS" id="PR00060">
    <property type="entry name" value="RIBOSOMALL16"/>
</dbReference>
<dbReference type="Proteomes" id="UP000887568">
    <property type="component" value="Unplaced"/>
</dbReference>